<accession>A0A1H7NNM5</accession>
<dbReference type="EMBL" id="FOAD01000003">
    <property type="protein sequence ID" value="SEL24608.1"/>
    <property type="molecule type" value="Genomic_DNA"/>
</dbReference>
<keyword evidence="1" id="KW-0548">Nucleotidyltransferase</keyword>
<gene>
    <name evidence="1" type="ORF">SAMN04488691_103374</name>
</gene>
<organism evidence="1 2">
    <name type="scientific">Haloferax larsenii</name>
    <dbReference type="NCBI Taxonomy" id="302484"/>
    <lineage>
        <taxon>Archaea</taxon>
        <taxon>Methanobacteriati</taxon>
        <taxon>Methanobacteriota</taxon>
        <taxon>Stenosarchaea group</taxon>
        <taxon>Halobacteria</taxon>
        <taxon>Halobacteriales</taxon>
        <taxon>Haloferacaceae</taxon>
        <taxon>Haloferax</taxon>
    </lineage>
</organism>
<dbReference type="Gene3D" id="3.30.428.10">
    <property type="entry name" value="HIT-like"/>
    <property type="match status" value="2"/>
</dbReference>
<keyword evidence="1" id="KW-0808">Transferase</keyword>
<dbReference type="RefSeq" id="WP_074793376.1">
    <property type="nucleotide sequence ID" value="NZ_FOAD01000003.1"/>
</dbReference>
<sequence>MSIQFELDTQEATFHSPLEEFEQTTVETEIRVDPLTGRTTRVVADNFLLPEDPEIDDSVLDSEGCFFCPGTVEEATPTYPDWVGTDRGKSGEATSFPNLNPYGSYSNVIALTEEHFVPIDEFTTAQFADGLCAAFQYVRDVFDHDDDARFASVNMNFLRPAGSSLIHPHMQTLVDDRGTNEQRRVADAAREFYEEHDESYWSELAIEERGGDRYVAETGGVHWLAPFAPKHHRHLVGVAAQIHTGVPDPRGDVAHDFAEGLVNVLSYYASVGLNSFNVAMFIERDDPALPPVMNITARSVFDEYYWSDATYFTSLHDESVVDVDPETYGYEAHKFF</sequence>
<evidence type="ECO:0000313" key="1">
    <source>
        <dbReference type="EMBL" id="SEL24608.1"/>
    </source>
</evidence>
<dbReference type="OrthoDB" id="7650at2157"/>
<evidence type="ECO:0000313" key="2">
    <source>
        <dbReference type="Proteomes" id="UP000183894"/>
    </source>
</evidence>
<dbReference type="GO" id="GO:0016779">
    <property type="term" value="F:nucleotidyltransferase activity"/>
    <property type="evidence" value="ECO:0007669"/>
    <property type="project" value="UniProtKB-KW"/>
</dbReference>
<dbReference type="AlphaFoldDB" id="A0A1H7NNM5"/>
<proteinExistence type="predicted"/>
<protein>
    <submittedName>
        <fullName evidence="1">Galactose-1-phosphate uridylyltransferase</fullName>
    </submittedName>
</protein>
<name>A0A1H7NNM5_HALLR</name>
<reference evidence="1 2" key="1">
    <citation type="submission" date="2016-10" db="EMBL/GenBank/DDBJ databases">
        <authorList>
            <person name="de Groot N.N."/>
        </authorList>
    </citation>
    <scope>NUCLEOTIDE SEQUENCE [LARGE SCALE GENOMIC DNA]</scope>
    <source>
        <strain evidence="1 2">CDM_5</strain>
    </source>
</reference>
<dbReference type="InterPro" id="IPR036265">
    <property type="entry name" value="HIT-like_sf"/>
</dbReference>
<dbReference type="SUPFAM" id="SSF54197">
    <property type="entry name" value="HIT-like"/>
    <property type="match status" value="1"/>
</dbReference>
<dbReference type="Proteomes" id="UP000183894">
    <property type="component" value="Unassembled WGS sequence"/>
</dbReference>